<dbReference type="SMART" id="SM00986">
    <property type="entry name" value="UDG"/>
    <property type="match status" value="1"/>
</dbReference>
<evidence type="ECO:0000313" key="14">
    <source>
        <dbReference type="EMBL" id="GGF62637.1"/>
    </source>
</evidence>
<dbReference type="SMART" id="SM00987">
    <property type="entry name" value="UreE_C"/>
    <property type="match status" value="1"/>
</dbReference>
<organism evidence="14 15">
    <name type="scientific">Terasakiella brassicae</name>
    <dbReference type="NCBI Taxonomy" id="1634917"/>
    <lineage>
        <taxon>Bacteria</taxon>
        <taxon>Pseudomonadati</taxon>
        <taxon>Pseudomonadota</taxon>
        <taxon>Alphaproteobacteria</taxon>
        <taxon>Rhodospirillales</taxon>
        <taxon>Terasakiellaceae</taxon>
        <taxon>Terasakiella</taxon>
    </lineage>
</organism>
<feature type="domain" description="Uracil-DNA glycosylase-like" evidence="13">
    <location>
        <begin position="122"/>
        <end position="279"/>
    </location>
</feature>
<dbReference type="GO" id="GO:0051539">
    <property type="term" value="F:4 iron, 4 sulfur cluster binding"/>
    <property type="evidence" value="ECO:0007669"/>
    <property type="project" value="UniProtKB-KW"/>
</dbReference>
<evidence type="ECO:0000256" key="11">
    <source>
        <dbReference type="ARBA" id="ARBA00023204"/>
    </source>
</evidence>
<feature type="region of interest" description="Disordered" evidence="12">
    <location>
        <begin position="52"/>
        <end position="76"/>
    </location>
</feature>
<dbReference type="GO" id="GO:0046872">
    <property type="term" value="F:metal ion binding"/>
    <property type="evidence" value="ECO:0007669"/>
    <property type="project" value="UniProtKB-KW"/>
</dbReference>
<dbReference type="Pfam" id="PF03167">
    <property type="entry name" value="UDG"/>
    <property type="match status" value="1"/>
</dbReference>
<dbReference type="SUPFAM" id="SSF52141">
    <property type="entry name" value="Uracil-DNA glycosylase-like"/>
    <property type="match status" value="1"/>
</dbReference>
<keyword evidence="9" id="KW-0408">Iron</keyword>
<dbReference type="InterPro" id="IPR051536">
    <property type="entry name" value="UDG_Type-4/5"/>
</dbReference>
<comment type="similarity">
    <text evidence="2">Belongs to the uracil-DNA glycosylase (UDG) superfamily. Type 4 (UDGa) family.</text>
</comment>
<comment type="caution">
    <text evidence="14">The sequence shown here is derived from an EMBL/GenBank/DDBJ whole genome shotgun (WGS) entry which is preliminary data.</text>
</comment>
<dbReference type="EC" id="3.2.2.27" evidence="3"/>
<keyword evidence="7" id="KW-0227">DNA damage</keyword>
<evidence type="ECO:0000256" key="8">
    <source>
        <dbReference type="ARBA" id="ARBA00022801"/>
    </source>
</evidence>
<keyword evidence="8" id="KW-0378">Hydrolase</keyword>
<protein>
    <recommendedName>
        <fullName evidence="4">Type-4 uracil-DNA glycosylase</fullName>
        <ecNumber evidence="3">3.2.2.27</ecNumber>
    </recommendedName>
</protein>
<comment type="catalytic activity">
    <reaction evidence="1">
        <text>Hydrolyzes single-stranded DNA or mismatched double-stranded DNA and polynucleotides, releasing free uracil.</text>
        <dbReference type="EC" id="3.2.2.27"/>
    </reaction>
</comment>
<dbReference type="AlphaFoldDB" id="A0A917FCN8"/>
<evidence type="ECO:0000256" key="10">
    <source>
        <dbReference type="ARBA" id="ARBA00023014"/>
    </source>
</evidence>
<dbReference type="InterPro" id="IPR036895">
    <property type="entry name" value="Uracil-DNA_glycosylase-like_sf"/>
</dbReference>
<dbReference type="Proteomes" id="UP000632498">
    <property type="component" value="Unassembled WGS sequence"/>
</dbReference>
<evidence type="ECO:0000256" key="6">
    <source>
        <dbReference type="ARBA" id="ARBA00022723"/>
    </source>
</evidence>
<reference evidence="14" key="2">
    <citation type="submission" date="2020-09" db="EMBL/GenBank/DDBJ databases">
        <authorList>
            <person name="Sun Q."/>
            <person name="Zhou Y."/>
        </authorList>
    </citation>
    <scope>NUCLEOTIDE SEQUENCE</scope>
    <source>
        <strain evidence="14">CGMCC 1.15254</strain>
    </source>
</reference>
<reference evidence="14" key="1">
    <citation type="journal article" date="2014" name="Int. J. Syst. Evol. Microbiol.">
        <title>Complete genome sequence of Corynebacterium casei LMG S-19264T (=DSM 44701T), isolated from a smear-ripened cheese.</title>
        <authorList>
            <consortium name="US DOE Joint Genome Institute (JGI-PGF)"/>
            <person name="Walter F."/>
            <person name="Albersmeier A."/>
            <person name="Kalinowski J."/>
            <person name="Ruckert C."/>
        </authorList>
    </citation>
    <scope>NUCLEOTIDE SEQUENCE</scope>
    <source>
        <strain evidence="14">CGMCC 1.15254</strain>
    </source>
</reference>
<keyword evidence="10" id="KW-0411">Iron-sulfur</keyword>
<evidence type="ECO:0000256" key="2">
    <source>
        <dbReference type="ARBA" id="ARBA00006521"/>
    </source>
</evidence>
<proteinExistence type="inferred from homology"/>
<dbReference type="PANTHER" id="PTHR33693:SF1">
    <property type="entry name" value="TYPE-4 URACIL-DNA GLYCOSYLASE"/>
    <property type="match status" value="1"/>
</dbReference>
<evidence type="ECO:0000256" key="12">
    <source>
        <dbReference type="SAM" id="MobiDB-lite"/>
    </source>
</evidence>
<sequence>MNQQSDSTNMDPFAPAALLKWYVEMGVDECIGDESIDRYALSADLIERRKNTQMQAASPAPRPVQGGRPPVSPAPQTVQATDEMVHTAVEMARKAQTVDELREAVLAFDGCALKKTAMNTVFADGNPKADVMFIGEAPGADEDRQGIPFVGASGKLLDHMLHSCGLQETVGDRSKIYISNVLFWRPPGNRNPTLSEIAVCLPFVERHIELVDPKMIVLLGGAAAKAVLGHHEGISRLRGRWFTHSTPGLSHPIQATALFHPAYLLRSPAQKRRAWGDLLTIMEKLSGL</sequence>
<dbReference type="CDD" id="cd10030">
    <property type="entry name" value="UDG-F4_TTUDGA_SPO1dp_like"/>
    <property type="match status" value="1"/>
</dbReference>
<evidence type="ECO:0000256" key="7">
    <source>
        <dbReference type="ARBA" id="ARBA00022763"/>
    </source>
</evidence>
<name>A0A917FCN8_9PROT</name>
<dbReference type="NCBIfam" id="TIGR00758">
    <property type="entry name" value="UDG_fam4"/>
    <property type="match status" value="1"/>
</dbReference>
<evidence type="ECO:0000256" key="5">
    <source>
        <dbReference type="ARBA" id="ARBA00022485"/>
    </source>
</evidence>
<evidence type="ECO:0000256" key="4">
    <source>
        <dbReference type="ARBA" id="ARBA00019403"/>
    </source>
</evidence>
<evidence type="ECO:0000313" key="15">
    <source>
        <dbReference type="Proteomes" id="UP000632498"/>
    </source>
</evidence>
<dbReference type="InterPro" id="IPR005273">
    <property type="entry name" value="Ura-DNA_glyco_family4"/>
</dbReference>
<dbReference type="GO" id="GO:0004844">
    <property type="term" value="F:uracil DNA N-glycosylase activity"/>
    <property type="evidence" value="ECO:0007669"/>
    <property type="project" value="UniProtKB-EC"/>
</dbReference>
<evidence type="ECO:0000256" key="1">
    <source>
        <dbReference type="ARBA" id="ARBA00001400"/>
    </source>
</evidence>
<dbReference type="Gene3D" id="3.40.470.10">
    <property type="entry name" value="Uracil-DNA glycosylase-like domain"/>
    <property type="match status" value="1"/>
</dbReference>
<evidence type="ECO:0000256" key="3">
    <source>
        <dbReference type="ARBA" id="ARBA00012030"/>
    </source>
</evidence>
<evidence type="ECO:0000256" key="9">
    <source>
        <dbReference type="ARBA" id="ARBA00023004"/>
    </source>
</evidence>
<keyword evidence="5" id="KW-0004">4Fe-4S</keyword>
<dbReference type="GO" id="GO:0006281">
    <property type="term" value="P:DNA repair"/>
    <property type="evidence" value="ECO:0007669"/>
    <property type="project" value="UniProtKB-KW"/>
</dbReference>
<accession>A0A917FCN8</accession>
<gene>
    <name evidence="14" type="ORF">GCM10011332_15630</name>
</gene>
<dbReference type="RefSeq" id="WP_229734275.1">
    <property type="nucleotide sequence ID" value="NZ_BMHV01000009.1"/>
</dbReference>
<dbReference type="PANTHER" id="PTHR33693">
    <property type="entry name" value="TYPE-5 URACIL-DNA GLYCOSYLASE"/>
    <property type="match status" value="1"/>
</dbReference>
<dbReference type="EMBL" id="BMHV01000009">
    <property type="protein sequence ID" value="GGF62637.1"/>
    <property type="molecule type" value="Genomic_DNA"/>
</dbReference>
<dbReference type="InterPro" id="IPR005122">
    <property type="entry name" value="Uracil-DNA_glycosylase-like"/>
</dbReference>
<keyword evidence="11" id="KW-0234">DNA repair</keyword>
<evidence type="ECO:0000259" key="13">
    <source>
        <dbReference type="SMART" id="SM00986"/>
    </source>
</evidence>
<keyword evidence="15" id="KW-1185">Reference proteome</keyword>
<keyword evidence="6" id="KW-0479">Metal-binding</keyword>